<protein>
    <submittedName>
        <fullName evidence="1">Uncharacterized protein</fullName>
    </submittedName>
</protein>
<proteinExistence type="predicted"/>
<evidence type="ECO:0000313" key="1">
    <source>
        <dbReference type="EMBL" id="GCD12219.1"/>
    </source>
</evidence>
<dbReference type="AlphaFoldDB" id="A0A401URP4"/>
<comment type="caution">
    <text evidence="1">The sequence shown here is derived from an EMBL/GenBank/DDBJ whole genome shotgun (WGS) entry which is preliminary data.</text>
</comment>
<organism evidence="1 2">
    <name type="scientific">Clostridium tagluense</name>
    <dbReference type="NCBI Taxonomy" id="360422"/>
    <lineage>
        <taxon>Bacteria</taxon>
        <taxon>Bacillati</taxon>
        <taxon>Bacillota</taxon>
        <taxon>Clostridia</taxon>
        <taxon>Eubacteriales</taxon>
        <taxon>Clostridiaceae</taxon>
        <taxon>Clostridium</taxon>
    </lineage>
</organism>
<reference evidence="1 2" key="1">
    <citation type="submission" date="2018-11" db="EMBL/GenBank/DDBJ databases">
        <title>Genome sequencing and assembly of Clostridium tagluense strain A121.</title>
        <authorList>
            <person name="Murakami T."/>
            <person name="Segawa T."/>
            <person name="Shcherbakova V.A."/>
            <person name="Mori H."/>
            <person name="Yoshimura Y."/>
        </authorList>
    </citation>
    <scope>NUCLEOTIDE SEQUENCE [LARGE SCALE GENOMIC DNA]</scope>
    <source>
        <strain evidence="1 2">A121</strain>
    </source>
</reference>
<dbReference type="RefSeq" id="WP_164943802.1">
    <property type="nucleotide sequence ID" value="NZ_BHYK01000028.1"/>
</dbReference>
<evidence type="ECO:0000313" key="2">
    <source>
        <dbReference type="Proteomes" id="UP000287872"/>
    </source>
</evidence>
<dbReference type="EMBL" id="BHYK01000028">
    <property type="protein sequence ID" value="GCD12219.1"/>
    <property type="molecule type" value="Genomic_DNA"/>
</dbReference>
<dbReference type="Proteomes" id="UP000287872">
    <property type="component" value="Unassembled WGS sequence"/>
</dbReference>
<sequence length="49" mass="5637">MPATVTIVRPNNTPEEEIKVLERISHVIEKIITKEYGVKVKFTLKRLSS</sequence>
<keyword evidence="2" id="KW-1185">Reference proteome</keyword>
<accession>A0A401URP4</accession>
<gene>
    <name evidence="1" type="ORF">Ctaglu_38420</name>
</gene>
<name>A0A401URP4_9CLOT</name>